<feature type="transmembrane region" description="Helical" evidence="11">
    <location>
        <begin position="171"/>
        <end position="195"/>
    </location>
</feature>
<evidence type="ECO:0000256" key="6">
    <source>
        <dbReference type="ARBA" id="ARBA00022692"/>
    </source>
</evidence>
<dbReference type="AlphaFoldDB" id="A0A1M7ZA61"/>
<feature type="transmembrane region" description="Helical" evidence="11">
    <location>
        <begin position="276"/>
        <end position="298"/>
    </location>
</feature>
<keyword evidence="6 11" id="KW-0812">Transmembrane</keyword>
<dbReference type="GO" id="GO:0022857">
    <property type="term" value="F:transmembrane transporter activity"/>
    <property type="evidence" value="ECO:0007669"/>
    <property type="project" value="InterPro"/>
</dbReference>
<feature type="transmembrane region" description="Helical" evidence="11">
    <location>
        <begin position="221"/>
        <end position="244"/>
    </location>
</feature>
<protein>
    <recommendedName>
        <fullName evidence="10">Autoinducer 2 import system permease protein LsrD</fullName>
    </recommendedName>
</protein>
<keyword evidence="3" id="KW-0813">Transport</keyword>
<gene>
    <name evidence="12" type="ORF">SAMN02745172_00861</name>
</gene>
<dbReference type="PANTHER" id="PTHR32196:SF71">
    <property type="entry name" value="AUTOINDUCER 2 IMPORT SYSTEM PERMEASE PROTEIN LSRD"/>
    <property type="match status" value="1"/>
</dbReference>
<keyword evidence="5" id="KW-0997">Cell inner membrane</keyword>
<evidence type="ECO:0000256" key="11">
    <source>
        <dbReference type="SAM" id="Phobius"/>
    </source>
</evidence>
<dbReference type="InterPro" id="IPR001851">
    <property type="entry name" value="ABC_transp_permease"/>
</dbReference>
<evidence type="ECO:0000256" key="2">
    <source>
        <dbReference type="ARBA" id="ARBA00011262"/>
    </source>
</evidence>
<reference evidence="12 13" key="1">
    <citation type="submission" date="2016-12" db="EMBL/GenBank/DDBJ databases">
        <authorList>
            <person name="Song W.-J."/>
            <person name="Kurnit D.M."/>
        </authorList>
    </citation>
    <scope>NUCLEOTIDE SEQUENCE [LARGE SCALE GENOMIC DNA]</scope>
    <source>
        <strain evidence="12 13">DSM 19599</strain>
    </source>
</reference>
<organism evidence="12 13">
    <name type="scientific">Pseudoxanthobacter soli DSM 19599</name>
    <dbReference type="NCBI Taxonomy" id="1123029"/>
    <lineage>
        <taxon>Bacteria</taxon>
        <taxon>Pseudomonadati</taxon>
        <taxon>Pseudomonadota</taxon>
        <taxon>Alphaproteobacteria</taxon>
        <taxon>Hyphomicrobiales</taxon>
        <taxon>Segnochrobactraceae</taxon>
        <taxon>Pseudoxanthobacter</taxon>
    </lineage>
</organism>
<dbReference type="Pfam" id="PF02653">
    <property type="entry name" value="BPD_transp_2"/>
    <property type="match status" value="1"/>
</dbReference>
<name>A0A1M7ZA61_9HYPH</name>
<feature type="transmembrane region" description="Helical" evidence="11">
    <location>
        <begin position="132"/>
        <end position="151"/>
    </location>
</feature>
<feature type="transmembrane region" description="Helical" evidence="11">
    <location>
        <begin position="79"/>
        <end position="97"/>
    </location>
</feature>
<evidence type="ECO:0000256" key="3">
    <source>
        <dbReference type="ARBA" id="ARBA00022448"/>
    </source>
</evidence>
<keyword evidence="7 11" id="KW-1133">Transmembrane helix</keyword>
<dbReference type="CDD" id="cd06579">
    <property type="entry name" value="TM_PBP1_transp_AraH_like"/>
    <property type="match status" value="1"/>
</dbReference>
<feature type="transmembrane region" description="Helical" evidence="11">
    <location>
        <begin position="103"/>
        <end position="125"/>
    </location>
</feature>
<sequence length="326" mass="33764">MMAMTETAPAAPRQIRLVGLMQICPPSIWLVAGLIAVSLALVPTLLSSHFQWVILRQAAPVGFAICAQLLLMRCNSIDLSLGGIFLLTNYLTTSSLLSQMNTVTVVAAPLLAGMLVGGVNGYFIAVRRASSVVVTLAMGTILTGLVLYLSSGNPPGSAHAAVVWLGRDRVAGVPVAVVVWLGVMVVMALCLRWLVYGRMVRAIGANPTAALISGLPVARTYFASHVLAGLLAAIGGLLQAGYIGMGSVRLGFDVVMVSIAGAILGGVTFGGGRRSIVGAVAAAYALMFLINLMTALRFAEPSKLILQGLVIAVAAIIANLSSRNRG</sequence>
<dbReference type="EMBL" id="FRXO01000001">
    <property type="protein sequence ID" value="SHO61689.1"/>
    <property type="molecule type" value="Genomic_DNA"/>
</dbReference>
<dbReference type="OrthoDB" id="5422926at2"/>
<evidence type="ECO:0000256" key="8">
    <source>
        <dbReference type="ARBA" id="ARBA00023136"/>
    </source>
</evidence>
<feature type="transmembrane region" description="Helical" evidence="11">
    <location>
        <begin position="250"/>
        <end position="269"/>
    </location>
</feature>
<evidence type="ECO:0000313" key="12">
    <source>
        <dbReference type="EMBL" id="SHO61689.1"/>
    </source>
</evidence>
<proteinExistence type="predicted"/>
<dbReference type="Proteomes" id="UP000186406">
    <property type="component" value="Unassembled WGS sequence"/>
</dbReference>
<comment type="function">
    <text evidence="9">Part of the ABC transporter complex LsrABCD involved in autoinducer 2 (AI-2) import. Probably responsible for the translocation of the substrate across the membrane.</text>
</comment>
<feature type="transmembrane region" description="Helical" evidence="11">
    <location>
        <begin position="304"/>
        <end position="321"/>
    </location>
</feature>
<feature type="transmembrane region" description="Helical" evidence="11">
    <location>
        <begin position="20"/>
        <end position="42"/>
    </location>
</feature>
<evidence type="ECO:0000256" key="7">
    <source>
        <dbReference type="ARBA" id="ARBA00022989"/>
    </source>
</evidence>
<evidence type="ECO:0000256" key="1">
    <source>
        <dbReference type="ARBA" id="ARBA00004651"/>
    </source>
</evidence>
<evidence type="ECO:0000313" key="13">
    <source>
        <dbReference type="Proteomes" id="UP000186406"/>
    </source>
</evidence>
<dbReference type="STRING" id="1123029.SAMN02745172_00861"/>
<evidence type="ECO:0000256" key="4">
    <source>
        <dbReference type="ARBA" id="ARBA00022475"/>
    </source>
</evidence>
<comment type="subcellular location">
    <subcellularLocation>
        <location evidence="1">Cell membrane</location>
        <topology evidence="1">Multi-pass membrane protein</topology>
    </subcellularLocation>
</comment>
<keyword evidence="8 11" id="KW-0472">Membrane</keyword>
<dbReference type="GO" id="GO:0005886">
    <property type="term" value="C:plasma membrane"/>
    <property type="evidence" value="ECO:0007669"/>
    <property type="project" value="UniProtKB-SubCell"/>
</dbReference>
<evidence type="ECO:0000256" key="5">
    <source>
        <dbReference type="ARBA" id="ARBA00022519"/>
    </source>
</evidence>
<keyword evidence="4" id="KW-1003">Cell membrane</keyword>
<evidence type="ECO:0000256" key="10">
    <source>
        <dbReference type="ARBA" id="ARBA00039381"/>
    </source>
</evidence>
<evidence type="ECO:0000256" key="9">
    <source>
        <dbReference type="ARBA" id="ARBA00025439"/>
    </source>
</evidence>
<dbReference type="PANTHER" id="PTHR32196">
    <property type="entry name" value="ABC TRANSPORTER PERMEASE PROTEIN YPHD-RELATED-RELATED"/>
    <property type="match status" value="1"/>
</dbReference>
<keyword evidence="13" id="KW-1185">Reference proteome</keyword>
<accession>A0A1M7ZA61</accession>
<comment type="subunit">
    <text evidence="2">The complex is composed of two ATP-binding proteins (LsrA), two transmembrane proteins (LsrC and LsrD) and a solute-binding protein (LsrB).</text>
</comment>